<feature type="compositionally biased region" description="Acidic residues" evidence="1">
    <location>
        <begin position="93"/>
        <end position="102"/>
    </location>
</feature>
<evidence type="ECO:0000313" key="3">
    <source>
        <dbReference type="Proteomes" id="UP000489600"/>
    </source>
</evidence>
<protein>
    <submittedName>
        <fullName evidence="2">Uncharacterized protein</fullName>
    </submittedName>
</protein>
<feature type="region of interest" description="Disordered" evidence="1">
    <location>
        <begin position="43"/>
        <end position="62"/>
    </location>
</feature>
<sequence length="168" mass="18597">MDLSELTAAVATEFGFNNTEFGDDSCFKTPDLGKKRLQSFDIDGTPSNIRTTASKSGVSKGISSPLVSDNEELIVEVKEVEANIKYSAIPDNEVSDEDEDVESHDGAEDVFVPPRGYDTEFWEELIDNDYGGSNDVEIMCTPTNVEAVTLVRKMSVWAKKNNQFKRTI</sequence>
<evidence type="ECO:0000313" key="2">
    <source>
        <dbReference type="EMBL" id="VVB16756.1"/>
    </source>
</evidence>
<organism evidence="2 3">
    <name type="scientific">Arabis nemorensis</name>
    <dbReference type="NCBI Taxonomy" id="586526"/>
    <lineage>
        <taxon>Eukaryota</taxon>
        <taxon>Viridiplantae</taxon>
        <taxon>Streptophyta</taxon>
        <taxon>Embryophyta</taxon>
        <taxon>Tracheophyta</taxon>
        <taxon>Spermatophyta</taxon>
        <taxon>Magnoliopsida</taxon>
        <taxon>eudicotyledons</taxon>
        <taxon>Gunneridae</taxon>
        <taxon>Pentapetalae</taxon>
        <taxon>rosids</taxon>
        <taxon>malvids</taxon>
        <taxon>Brassicales</taxon>
        <taxon>Brassicaceae</taxon>
        <taxon>Arabideae</taxon>
        <taxon>Arabis</taxon>
    </lineage>
</organism>
<gene>
    <name evidence="2" type="ORF">ANE_LOCUS27200</name>
</gene>
<reference evidence="2" key="1">
    <citation type="submission" date="2019-07" db="EMBL/GenBank/DDBJ databases">
        <authorList>
            <person name="Dittberner H."/>
        </authorList>
    </citation>
    <scope>NUCLEOTIDE SEQUENCE [LARGE SCALE GENOMIC DNA]</scope>
</reference>
<dbReference type="EMBL" id="CABITT030000008">
    <property type="protein sequence ID" value="VVB16756.1"/>
    <property type="molecule type" value="Genomic_DNA"/>
</dbReference>
<feature type="region of interest" description="Disordered" evidence="1">
    <location>
        <begin position="93"/>
        <end position="113"/>
    </location>
</feature>
<comment type="caution">
    <text evidence="2">The sequence shown here is derived from an EMBL/GenBank/DDBJ whole genome shotgun (WGS) entry which is preliminary data.</text>
</comment>
<evidence type="ECO:0000256" key="1">
    <source>
        <dbReference type="SAM" id="MobiDB-lite"/>
    </source>
</evidence>
<name>A0A565CTM0_9BRAS</name>
<dbReference type="AlphaFoldDB" id="A0A565CTM0"/>
<dbReference type="Proteomes" id="UP000489600">
    <property type="component" value="Unassembled WGS sequence"/>
</dbReference>
<keyword evidence="3" id="KW-1185">Reference proteome</keyword>
<feature type="compositionally biased region" description="Polar residues" evidence="1">
    <location>
        <begin position="45"/>
        <end position="62"/>
    </location>
</feature>
<proteinExistence type="predicted"/>
<accession>A0A565CTM0</accession>